<name>A0A7U7J5E5_9GAMM</name>
<accession>A0A7U7J5E5</accession>
<reference evidence="2 3" key="1">
    <citation type="journal article" date="2014" name="ISME J.">
        <title>Candidatus Competibacter-lineage genomes retrieved from metagenomes reveal functional metabolic diversity.</title>
        <authorList>
            <person name="McIlroy S.J."/>
            <person name="Albertsen M."/>
            <person name="Andresen E.K."/>
            <person name="Saunders A.M."/>
            <person name="Kristiansen R."/>
            <person name="Stokholm-Bjerregaard M."/>
            <person name="Nielsen K.L."/>
            <person name="Nielsen P.H."/>
        </authorList>
    </citation>
    <scope>NUCLEOTIDE SEQUENCE [LARGE SCALE GENOMIC DNA]</scope>
    <source>
        <strain evidence="2 3">Run_B_J11</strain>
    </source>
</reference>
<gene>
    <name evidence="2" type="ORF">BN874_770030</name>
</gene>
<feature type="domain" description="Spore protein YkvP/CgeB glycosyl transferase-like" evidence="1">
    <location>
        <begin position="200"/>
        <end position="343"/>
    </location>
</feature>
<protein>
    <recommendedName>
        <fullName evidence="1">Spore protein YkvP/CgeB glycosyl transferase-like domain-containing protein</fullName>
    </recommendedName>
</protein>
<dbReference type="Proteomes" id="UP000019184">
    <property type="component" value="Unassembled WGS sequence"/>
</dbReference>
<evidence type="ECO:0000259" key="1">
    <source>
        <dbReference type="Pfam" id="PF13524"/>
    </source>
</evidence>
<evidence type="ECO:0000313" key="3">
    <source>
        <dbReference type="Proteomes" id="UP000019184"/>
    </source>
</evidence>
<dbReference type="RefSeq" id="WP_051498081.1">
    <property type="nucleotide sequence ID" value="NZ_CBTK010000295.1"/>
</dbReference>
<dbReference type="Gene3D" id="3.40.50.2000">
    <property type="entry name" value="Glycogen Phosphorylase B"/>
    <property type="match status" value="1"/>
</dbReference>
<proteinExistence type="predicted"/>
<dbReference type="AlphaFoldDB" id="A0A7U7J5E5"/>
<keyword evidence="3" id="KW-1185">Reference proteome</keyword>
<organism evidence="2 3">
    <name type="scientific">Candidatus Contendobacter odensis Run_B_J11</name>
    <dbReference type="NCBI Taxonomy" id="1400861"/>
    <lineage>
        <taxon>Bacteria</taxon>
        <taxon>Pseudomonadati</taxon>
        <taxon>Pseudomonadota</taxon>
        <taxon>Gammaproteobacteria</taxon>
        <taxon>Candidatus Competibacteraceae</taxon>
        <taxon>Candidatus Contendibacter</taxon>
    </lineage>
</organism>
<dbReference type="Pfam" id="PF13524">
    <property type="entry name" value="Glyco_trans_1_2"/>
    <property type="match status" value="1"/>
</dbReference>
<dbReference type="OrthoDB" id="505636at2"/>
<dbReference type="EMBL" id="CBTK010000295">
    <property type="protein sequence ID" value="CDH47180.1"/>
    <property type="molecule type" value="Genomic_DNA"/>
</dbReference>
<comment type="caution">
    <text evidence="2">The sequence shown here is derived from an EMBL/GenBank/DDBJ whole genome shotgun (WGS) entry which is preliminary data.</text>
</comment>
<dbReference type="SUPFAM" id="SSF53756">
    <property type="entry name" value="UDP-Glycosyltransferase/glycogen phosphorylase"/>
    <property type="match status" value="1"/>
</dbReference>
<sequence>MAERRRAGGENRAGGGGVITATARRPARILLLGKRGSLVLWLENLHRACIRLGHATQVFAINGDSLGSRLRVKWQGRDSASADWMLARFERMLAWFRPDLVLVAGVFGVPPAYYRMLYALARRPLIAGLVGDRFPLDCRERANSCDRLYFTDTRFFHDAEAAGFTTTGHYLPLAVDPELFAPGTAARHPELLFVASRTLFREAVVRALDAPALVIGTDWSGLARDGIHRVQNRKISRNALIRLYQRHRAVLNIRNEANVEHGLNQRSFEPLACGALVLNDDLPDLPRCFEPGREILVYRDTNELNALVARLRRDPAVATSVAEAGRRRVLAEHTYGHRVRAILNDLSL</sequence>
<dbReference type="InterPro" id="IPR055259">
    <property type="entry name" value="YkvP/CgeB_Glyco_trans-like"/>
</dbReference>
<evidence type="ECO:0000313" key="2">
    <source>
        <dbReference type="EMBL" id="CDH47180.1"/>
    </source>
</evidence>